<dbReference type="GO" id="GO:0010521">
    <property type="term" value="F:telomerase inhibitor activity"/>
    <property type="evidence" value="ECO:0007669"/>
    <property type="project" value="TreeGrafter"/>
</dbReference>
<dbReference type="InterPro" id="IPR032042">
    <property type="entry name" value="POT1PC"/>
</dbReference>
<dbReference type="SUPFAM" id="SSF50249">
    <property type="entry name" value="Nucleic acid-binding proteins"/>
    <property type="match status" value="2"/>
</dbReference>
<dbReference type="EMBL" id="JBANMG010000006">
    <property type="protein sequence ID" value="KAK6951681.1"/>
    <property type="molecule type" value="Genomic_DNA"/>
</dbReference>
<keyword evidence="5" id="KW-0158">Chromosome</keyword>
<dbReference type="Gene3D" id="2.40.50.140">
    <property type="entry name" value="Nucleic acid-binding proteins"/>
    <property type="match status" value="2"/>
</dbReference>
<evidence type="ECO:0000256" key="4">
    <source>
        <dbReference type="ARBA" id="ARBA00015253"/>
    </source>
</evidence>
<evidence type="ECO:0000313" key="11">
    <source>
        <dbReference type="EMBL" id="KAK6951681.1"/>
    </source>
</evidence>
<dbReference type="AlphaFoldDB" id="A0AAX6MHN7"/>
<evidence type="ECO:0000256" key="1">
    <source>
        <dbReference type="ARBA" id="ARBA00004123"/>
    </source>
</evidence>
<keyword evidence="12" id="KW-1185">Reference proteome</keyword>
<name>A0AAX6MHN7_9PEZI</name>
<evidence type="ECO:0000259" key="10">
    <source>
        <dbReference type="SMART" id="SM00976"/>
    </source>
</evidence>
<dbReference type="GO" id="GO:0000783">
    <property type="term" value="C:nuclear telomere cap complex"/>
    <property type="evidence" value="ECO:0007669"/>
    <property type="project" value="TreeGrafter"/>
</dbReference>
<reference evidence="11 12" key="1">
    <citation type="journal article" date="2024" name="Front Chem Biol">
        <title>Unveiling the potential of Daldinia eschscholtzii MFLUCC 19-0629 through bioactivity and bioinformatics studies for enhanced sustainable agriculture production.</title>
        <authorList>
            <person name="Brooks S."/>
            <person name="Weaver J.A."/>
            <person name="Klomchit A."/>
            <person name="Alharthi S.A."/>
            <person name="Onlamun T."/>
            <person name="Nurani R."/>
            <person name="Vong T.K."/>
            <person name="Alberti F."/>
            <person name="Greco C."/>
        </authorList>
    </citation>
    <scope>NUCLEOTIDE SEQUENCE [LARGE SCALE GENOMIC DNA]</scope>
    <source>
        <strain evidence="11">MFLUCC 19-0629</strain>
    </source>
</reference>
<dbReference type="InterPro" id="IPR011564">
    <property type="entry name" value="Telomer_end-bd_POT1/Cdc13"/>
</dbReference>
<evidence type="ECO:0000256" key="7">
    <source>
        <dbReference type="ARBA" id="ARBA00023125"/>
    </source>
</evidence>
<comment type="subcellular location">
    <subcellularLocation>
        <location evidence="2">Chromosome</location>
        <location evidence="2">Telomere</location>
    </subcellularLocation>
    <subcellularLocation>
        <location evidence="1">Nucleus</location>
    </subcellularLocation>
</comment>
<evidence type="ECO:0000313" key="12">
    <source>
        <dbReference type="Proteomes" id="UP001369815"/>
    </source>
</evidence>
<evidence type="ECO:0000256" key="5">
    <source>
        <dbReference type="ARBA" id="ARBA00022454"/>
    </source>
</evidence>
<feature type="region of interest" description="Disordered" evidence="9">
    <location>
        <begin position="361"/>
        <end position="410"/>
    </location>
</feature>
<evidence type="ECO:0000256" key="9">
    <source>
        <dbReference type="SAM" id="MobiDB-lite"/>
    </source>
</evidence>
<dbReference type="Proteomes" id="UP001369815">
    <property type="component" value="Unassembled WGS sequence"/>
</dbReference>
<dbReference type="SMART" id="SM00976">
    <property type="entry name" value="Telo_bind"/>
    <property type="match status" value="1"/>
</dbReference>
<dbReference type="Pfam" id="PF16686">
    <property type="entry name" value="POT1PC"/>
    <property type="match status" value="1"/>
</dbReference>
<sequence>MTSRQPSNSVANPRNANQQNALPSGYYIIRDILEEHIPAGRFVNVVGLVKDRRIPIPTAGSADSVGEDWKSGITIYDKSIEDETDRGLLINIFRPENEIPQPDAGDVVLITRAKVQLYRNEVSLLTHRSTTIHIYSANKIPKPPKSAKQALLDPIRPNDRRPSDQEHEFVSRLYHSVNKEALPDAAQFNIQVEQSRNVRNKFKVLSDVQDAQFCDVIVNVVKDPFDQVDKTTLWVSDYTENDSFYNFSWDSTEVSVGRDGDPYGYTAKNSASTNWSGPYGKRSMQITCFGVHSDFIRDRVKLGDWVQLRNLQVKYGRNANNLEGYLREDRGSFNTGVRIDVVSTDDPENIDSRLKDAIRRKREYEKTKKKQMKKFAADQRDKANGGKRKGEGQEEEKRDSKTRRTELRAQRLKKIEEQDLEQEAKLGLNESIKAENMDQPVFSIPSIIKPIPWTTTVEGQEVTLTLPFTCAKYRANVRVVDFRPHKLEDFATWRKNTEYDMLSDYSGDSDSESDEGQGTLDGYVGEKIWEWRFLLLLEEAVPKKKCEDNRLWVVVDNNEAQMLVNLDAVDLRANPDDLNTLREQLFKLWGNLEECKLQELQNRRKNQQRVAAQQPPDSTPLDHRAVIRLKM</sequence>
<evidence type="ECO:0000256" key="3">
    <source>
        <dbReference type="ARBA" id="ARBA00008442"/>
    </source>
</evidence>
<keyword evidence="7" id="KW-0238">DNA-binding</keyword>
<feature type="domain" description="Telomeric single stranded DNA binding POT1/Cdc13" evidence="10">
    <location>
        <begin position="27"/>
        <end position="179"/>
    </location>
</feature>
<keyword evidence="8" id="KW-0539">Nucleus</keyword>
<dbReference type="GO" id="GO:0016233">
    <property type="term" value="P:telomere capping"/>
    <property type="evidence" value="ECO:0007669"/>
    <property type="project" value="TreeGrafter"/>
</dbReference>
<comment type="caution">
    <text evidence="11">The sequence shown here is derived from an EMBL/GenBank/DDBJ whole genome shotgun (WGS) entry which is preliminary data.</text>
</comment>
<evidence type="ECO:0000256" key="8">
    <source>
        <dbReference type="ARBA" id="ARBA00023242"/>
    </source>
</evidence>
<dbReference type="GO" id="GO:0032210">
    <property type="term" value="P:regulation of telomere maintenance via telomerase"/>
    <property type="evidence" value="ECO:0007669"/>
    <property type="project" value="TreeGrafter"/>
</dbReference>
<dbReference type="Pfam" id="PF02765">
    <property type="entry name" value="POT1"/>
    <property type="match status" value="1"/>
</dbReference>
<dbReference type="PANTHER" id="PTHR14513:SF0">
    <property type="entry name" value="PROTECTION OF TELOMERES PROTEIN 1"/>
    <property type="match status" value="1"/>
</dbReference>
<accession>A0AAX6MHN7</accession>
<evidence type="ECO:0000256" key="2">
    <source>
        <dbReference type="ARBA" id="ARBA00004574"/>
    </source>
</evidence>
<dbReference type="InterPro" id="IPR028389">
    <property type="entry name" value="POT1"/>
</dbReference>
<dbReference type="FunFam" id="2.40.50.140:FF:000303">
    <property type="entry name" value="Protection of telomeres protein 1"/>
    <property type="match status" value="1"/>
</dbReference>
<keyword evidence="6" id="KW-0779">Telomere</keyword>
<gene>
    <name evidence="11" type="ORF">Daesc_006204</name>
</gene>
<proteinExistence type="inferred from homology"/>
<dbReference type="PANTHER" id="PTHR14513">
    <property type="entry name" value="PROTECTION OF TELOMERES 1"/>
    <property type="match status" value="1"/>
</dbReference>
<protein>
    <recommendedName>
        <fullName evidence="4">Protection of telomeres protein 1</fullName>
    </recommendedName>
</protein>
<evidence type="ECO:0000256" key="6">
    <source>
        <dbReference type="ARBA" id="ARBA00022895"/>
    </source>
</evidence>
<feature type="compositionally biased region" description="Basic and acidic residues" evidence="9">
    <location>
        <begin position="375"/>
        <end position="410"/>
    </location>
</feature>
<comment type="similarity">
    <text evidence="3">Belongs to the telombin family.</text>
</comment>
<dbReference type="InterPro" id="IPR012340">
    <property type="entry name" value="NA-bd_OB-fold"/>
</dbReference>
<dbReference type="GO" id="GO:0098505">
    <property type="term" value="F:G-rich strand telomeric DNA binding"/>
    <property type="evidence" value="ECO:0007669"/>
    <property type="project" value="TreeGrafter"/>
</dbReference>
<organism evidence="11 12">
    <name type="scientific">Daldinia eschscholtzii</name>
    <dbReference type="NCBI Taxonomy" id="292717"/>
    <lineage>
        <taxon>Eukaryota</taxon>
        <taxon>Fungi</taxon>
        <taxon>Dikarya</taxon>
        <taxon>Ascomycota</taxon>
        <taxon>Pezizomycotina</taxon>
        <taxon>Sordariomycetes</taxon>
        <taxon>Xylariomycetidae</taxon>
        <taxon>Xylariales</taxon>
        <taxon>Hypoxylaceae</taxon>
        <taxon>Daldinia</taxon>
    </lineage>
</organism>